<evidence type="ECO:0000313" key="10">
    <source>
        <dbReference type="EMBL" id="WZN60453.1"/>
    </source>
</evidence>
<evidence type="ECO:0000256" key="1">
    <source>
        <dbReference type="ARBA" id="ARBA00004664"/>
    </source>
</evidence>
<keyword evidence="6" id="KW-0057">Aromatic amino acid biosynthesis</keyword>
<dbReference type="GO" id="GO:0004640">
    <property type="term" value="F:phosphoribosylanthranilate isomerase activity"/>
    <property type="evidence" value="ECO:0007669"/>
    <property type="project" value="UniProtKB-EC"/>
</dbReference>
<dbReference type="InterPro" id="IPR001240">
    <property type="entry name" value="PRAI_dom"/>
</dbReference>
<sequence length="310" mass="32748">MEATTGRVGCRRDRAAMAGRGSHRAAARHRPSGGPRSQPRPGLAREGRAVGRQPYPLAYAWVRGRGAALRPRASGSQTETLVKVCGVMTPEDARMACEKGADFVGMIMSEGYKRSVDAVQARAIVSAARESGAEPVGIFTRETAQEIVAACDDVGLATVQLHGDTPRKNLKDLPTSLAVFYVVHSEGGALTTPLPAELAQIDLSVPDPAYWKKPIDWVSAGRRSVDYILVDKKEAGGTGSLDWDSLVVPKGCSRKGWVMAGGLTPENVGEAVKRFRPSIVDVSGGVTDGSGTKKDPEKVGDFIANAKAAA</sequence>
<dbReference type="EC" id="5.3.1.24" evidence="3"/>
<keyword evidence="7 10" id="KW-0413">Isomerase</keyword>
<dbReference type="PANTHER" id="PTHR42894">
    <property type="entry name" value="N-(5'-PHOSPHORIBOSYL)ANTHRANILATE ISOMERASE"/>
    <property type="match status" value="1"/>
</dbReference>
<evidence type="ECO:0000256" key="4">
    <source>
        <dbReference type="ARBA" id="ARBA00022605"/>
    </source>
</evidence>
<accession>A0AAX4P304</accession>
<evidence type="ECO:0000256" key="3">
    <source>
        <dbReference type="ARBA" id="ARBA00012572"/>
    </source>
</evidence>
<keyword evidence="11" id="KW-1185">Reference proteome</keyword>
<evidence type="ECO:0000259" key="9">
    <source>
        <dbReference type="Pfam" id="PF00697"/>
    </source>
</evidence>
<dbReference type="EMBL" id="CP151503">
    <property type="protein sequence ID" value="WZN60453.1"/>
    <property type="molecule type" value="Genomic_DNA"/>
</dbReference>
<evidence type="ECO:0000256" key="6">
    <source>
        <dbReference type="ARBA" id="ARBA00023141"/>
    </source>
</evidence>
<evidence type="ECO:0000256" key="8">
    <source>
        <dbReference type="SAM" id="MobiDB-lite"/>
    </source>
</evidence>
<dbReference type="CDD" id="cd00405">
    <property type="entry name" value="PRAI"/>
    <property type="match status" value="1"/>
</dbReference>
<dbReference type="GO" id="GO:0000162">
    <property type="term" value="P:L-tryptophan biosynthetic process"/>
    <property type="evidence" value="ECO:0007669"/>
    <property type="project" value="UniProtKB-KW"/>
</dbReference>
<organism evidence="10 11">
    <name type="scientific">Chloropicon roscoffensis</name>
    <dbReference type="NCBI Taxonomy" id="1461544"/>
    <lineage>
        <taxon>Eukaryota</taxon>
        <taxon>Viridiplantae</taxon>
        <taxon>Chlorophyta</taxon>
        <taxon>Chloropicophyceae</taxon>
        <taxon>Chloropicales</taxon>
        <taxon>Chloropicaceae</taxon>
        <taxon>Chloropicon</taxon>
    </lineage>
</organism>
<evidence type="ECO:0000256" key="5">
    <source>
        <dbReference type="ARBA" id="ARBA00022822"/>
    </source>
</evidence>
<proteinExistence type="inferred from homology"/>
<dbReference type="Gene3D" id="3.20.20.70">
    <property type="entry name" value="Aldolase class I"/>
    <property type="match status" value="1"/>
</dbReference>
<dbReference type="AlphaFoldDB" id="A0AAX4P304"/>
<reference evidence="10 11" key="1">
    <citation type="submission" date="2024-03" db="EMBL/GenBank/DDBJ databases">
        <title>Complete genome sequence of the green alga Chloropicon roscoffensis RCC1871.</title>
        <authorList>
            <person name="Lemieux C."/>
            <person name="Pombert J.-F."/>
            <person name="Otis C."/>
            <person name="Turmel M."/>
        </authorList>
    </citation>
    <scope>NUCLEOTIDE SEQUENCE [LARGE SCALE GENOMIC DNA]</scope>
    <source>
        <strain evidence="10 11">RCC1871</strain>
    </source>
</reference>
<name>A0AAX4P304_9CHLO</name>
<keyword evidence="4" id="KW-0028">Amino-acid biosynthesis</keyword>
<comment type="pathway">
    <text evidence="1">Amino-acid biosynthesis; L-tryptophan biosynthesis; L-tryptophan from chorismate: step 3/5.</text>
</comment>
<protein>
    <recommendedName>
        <fullName evidence="3">phosphoribosylanthranilate isomerase</fullName>
        <ecNumber evidence="3">5.3.1.24</ecNumber>
    </recommendedName>
</protein>
<feature type="region of interest" description="Disordered" evidence="8">
    <location>
        <begin position="1"/>
        <end position="49"/>
    </location>
</feature>
<dbReference type="HAMAP" id="MF_00135">
    <property type="entry name" value="PRAI"/>
    <property type="match status" value="1"/>
</dbReference>
<evidence type="ECO:0000256" key="7">
    <source>
        <dbReference type="ARBA" id="ARBA00023235"/>
    </source>
</evidence>
<dbReference type="Pfam" id="PF00697">
    <property type="entry name" value="PRAI"/>
    <property type="match status" value="2"/>
</dbReference>
<dbReference type="SUPFAM" id="SSF51366">
    <property type="entry name" value="Ribulose-phoshate binding barrel"/>
    <property type="match status" value="1"/>
</dbReference>
<feature type="domain" description="N-(5'phosphoribosyl) anthranilate isomerase (PRAI)" evidence="9">
    <location>
        <begin position="82"/>
        <end position="179"/>
    </location>
</feature>
<comment type="similarity">
    <text evidence="2">Belongs to the TrpF family.</text>
</comment>
<dbReference type="InterPro" id="IPR013785">
    <property type="entry name" value="Aldolase_TIM"/>
</dbReference>
<feature type="compositionally biased region" description="Basic residues" evidence="8">
    <location>
        <begin position="21"/>
        <end position="31"/>
    </location>
</feature>
<dbReference type="InterPro" id="IPR011060">
    <property type="entry name" value="RibuloseP-bd_barrel"/>
</dbReference>
<evidence type="ECO:0000313" key="11">
    <source>
        <dbReference type="Proteomes" id="UP001472866"/>
    </source>
</evidence>
<dbReference type="InterPro" id="IPR044643">
    <property type="entry name" value="TrpF_fam"/>
</dbReference>
<dbReference type="PANTHER" id="PTHR42894:SF1">
    <property type="entry name" value="N-(5'-PHOSPHORIBOSYL)ANTHRANILATE ISOMERASE"/>
    <property type="match status" value="1"/>
</dbReference>
<feature type="domain" description="N-(5'phosphoribosyl) anthranilate isomerase (PRAI)" evidence="9">
    <location>
        <begin position="223"/>
        <end position="304"/>
    </location>
</feature>
<feature type="compositionally biased region" description="Low complexity" evidence="8">
    <location>
        <begin position="32"/>
        <end position="42"/>
    </location>
</feature>
<dbReference type="Proteomes" id="UP001472866">
    <property type="component" value="Chromosome 03"/>
</dbReference>
<gene>
    <name evidence="10" type="ORF">HKI87_03g19820</name>
</gene>
<keyword evidence="5" id="KW-0822">Tryptophan biosynthesis</keyword>
<evidence type="ECO:0000256" key="2">
    <source>
        <dbReference type="ARBA" id="ARBA00007571"/>
    </source>
</evidence>